<protein>
    <submittedName>
        <fullName evidence="1">Xylose isomerase</fullName>
    </submittedName>
</protein>
<dbReference type="SUPFAM" id="SSF51658">
    <property type="entry name" value="Xylose isomerase-like"/>
    <property type="match status" value="1"/>
</dbReference>
<evidence type="ECO:0000313" key="2">
    <source>
        <dbReference type="Proteomes" id="UP000239590"/>
    </source>
</evidence>
<dbReference type="NCBIfam" id="NF035939">
    <property type="entry name" value="TIM_EboE"/>
    <property type="match status" value="1"/>
</dbReference>
<dbReference type="InterPro" id="IPR036237">
    <property type="entry name" value="Xyl_isomerase-like_sf"/>
</dbReference>
<proteinExistence type="predicted"/>
<dbReference type="RefSeq" id="WP_104712398.1">
    <property type="nucleotide sequence ID" value="NZ_PTRA01000001.1"/>
</dbReference>
<sequence length="403" mass="46319">MKTSLGHLTYCSNIHPGERWDDHFSALQTSIPLIRQAVAPDKAFGMGLRVAGLASKDLLLESNLKPFQEWLTEQNAYVFTMNGFPYGGFHDTRVKEDVHAPDWIQPERRDYTIRLFQILSQLLPAGMRGGISTSPLTYRHWWPTELTRTEAFQQATHHMLEVVVELVRINQTTGQVLHLDIEPEPDGLLENSAEFIEWFNDQLIFEGVPYLVQKAGLSEAEAEAALRTHIQVCYDVCHFAVEFENPDEALNRFEAEGIGIGKIQISSALKVDFENYVSEKMELLSRFDEPTYLHQVVAQHQGTLLKYPDLNEALWDGTPTGEWRIHYHVPLFVEQYGLLNSTRDDIVRVLNRQQRKPFTEHLEVETYTWGVLPPESQLPIEESIIRELKWTLAQVEGNVRNLN</sequence>
<accession>A0A2S7IRD6</accession>
<dbReference type="Proteomes" id="UP000239590">
    <property type="component" value="Unassembled WGS sequence"/>
</dbReference>
<dbReference type="AlphaFoldDB" id="A0A2S7IRD6"/>
<keyword evidence="1" id="KW-0413">Isomerase</keyword>
<gene>
    <name evidence="1" type="ORF">C5O19_11885</name>
</gene>
<dbReference type="EMBL" id="PTRA01000001">
    <property type="protein sequence ID" value="PQA60281.1"/>
    <property type="molecule type" value="Genomic_DNA"/>
</dbReference>
<evidence type="ECO:0000313" key="1">
    <source>
        <dbReference type="EMBL" id="PQA60281.1"/>
    </source>
</evidence>
<reference evidence="2" key="1">
    <citation type="submission" date="2018-02" db="EMBL/GenBank/DDBJ databases">
        <title>Genome sequencing of Solimonas sp. HR-BB.</title>
        <authorList>
            <person name="Lee Y."/>
            <person name="Jeon C.O."/>
        </authorList>
    </citation>
    <scope>NUCLEOTIDE SEQUENCE [LARGE SCALE GENOMIC DNA]</scope>
    <source>
        <strain evidence="2">HR-U</strain>
    </source>
</reference>
<comment type="caution">
    <text evidence="1">The sequence shown here is derived from an EMBL/GenBank/DDBJ whole genome shotgun (WGS) entry which is preliminary data.</text>
</comment>
<dbReference type="OrthoDB" id="9785907at2"/>
<name>A0A2S7IRD6_9BACT</name>
<dbReference type="GO" id="GO:0016853">
    <property type="term" value="F:isomerase activity"/>
    <property type="evidence" value="ECO:0007669"/>
    <property type="project" value="UniProtKB-KW"/>
</dbReference>
<organism evidence="1 2">
    <name type="scientific">Siphonobacter curvatus</name>
    <dbReference type="NCBI Taxonomy" id="2094562"/>
    <lineage>
        <taxon>Bacteria</taxon>
        <taxon>Pseudomonadati</taxon>
        <taxon>Bacteroidota</taxon>
        <taxon>Cytophagia</taxon>
        <taxon>Cytophagales</taxon>
        <taxon>Cytophagaceae</taxon>
        <taxon>Siphonobacter</taxon>
    </lineage>
</organism>
<dbReference type="Gene3D" id="3.20.20.150">
    <property type="entry name" value="Divalent-metal-dependent TIM barrel enzymes"/>
    <property type="match status" value="1"/>
</dbReference>
<keyword evidence="2" id="KW-1185">Reference proteome</keyword>